<sequence>MDLADLYAHQITDETAQPSVLPAHSPVGDSKLSDLNTRTSLESPRESTLPPGDLGSDPPLASTHAEILHDLTTTGDEVSMSGCPSSPGLLLSQISSLSLDANESEGAEDHKEEDASKLDSRSLCARDSALLSEVEDAIHSSAIDCVTACHGFSLPCESLPAEDSTLDVIASSPPSSPPCPSSSQPQSLYDTPPSSSPPAEAPWDVECALTSSSTTQVDLSASLGTTSKRALEINESGDEHRPPKRRKSDSVSGRSPPQPTRPTPASQAKQYRKLAAPFRSPVIKGPLVQGGLHAVYASGRAASMAVRRLPEDEITAKHDVSVDPAILVANKDRTAKAAKQFKSPMQLTSPNTATSSSSTPASGTFSRVGAAPTIQGLQGQVQTLKQAIKIKNSGDGDEDQVLEQLVEKWTEVGREVAWAVWGYVKDLDPGPGEQQQSGWFADEDEVNAERKRGFDSSWGYDDEPARKRAKTESDAEAESTVDVGLPVVQHTVGVMLRRLGIDPDTLGWNEDEGDFVDV</sequence>
<name>A0A4Q9MX74_9APHY</name>
<feature type="compositionally biased region" description="Basic and acidic residues" evidence="1">
    <location>
        <begin position="463"/>
        <end position="473"/>
    </location>
</feature>
<accession>A0A4Q9MX74</accession>
<feature type="region of interest" description="Disordered" evidence="1">
    <location>
        <begin position="451"/>
        <end position="479"/>
    </location>
</feature>
<dbReference type="Proteomes" id="UP000292957">
    <property type="component" value="Unassembled WGS sequence"/>
</dbReference>
<feature type="compositionally biased region" description="Polar residues" evidence="1">
    <location>
        <begin position="209"/>
        <end position="228"/>
    </location>
</feature>
<gene>
    <name evidence="2" type="ORF">BD311DRAFT_786032</name>
</gene>
<protein>
    <submittedName>
        <fullName evidence="2">Uncharacterized protein</fullName>
    </submittedName>
</protein>
<feature type="compositionally biased region" description="Low complexity" evidence="1">
    <location>
        <begin position="49"/>
        <end position="60"/>
    </location>
</feature>
<proteinExistence type="predicted"/>
<feature type="region of interest" description="Disordered" evidence="1">
    <location>
        <begin position="337"/>
        <end position="367"/>
    </location>
</feature>
<dbReference type="Gene3D" id="6.10.140.1020">
    <property type="match status" value="1"/>
</dbReference>
<feature type="region of interest" description="Disordered" evidence="1">
    <location>
        <begin position="96"/>
        <end position="122"/>
    </location>
</feature>
<feature type="compositionally biased region" description="Basic and acidic residues" evidence="1">
    <location>
        <begin position="229"/>
        <end position="241"/>
    </location>
</feature>
<organism evidence="2">
    <name type="scientific">Dichomitus squalens</name>
    <dbReference type="NCBI Taxonomy" id="114155"/>
    <lineage>
        <taxon>Eukaryota</taxon>
        <taxon>Fungi</taxon>
        <taxon>Dikarya</taxon>
        <taxon>Basidiomycota</taxon>
        <taxon>Agaricomycotina</taxon>
        <taxon>Agaricomycetes</taxon>
        <taxon>Polyporales</taxon>
        <taxon>Polyporaceae</taxon>
        <taxon>Dichomitus</taxon>
    </lineage>
</organism>
<reference evidence="2" key="1">
    <citation type="submission" date="2019-01" db="EMBL/GenBank/DDBJ databases">
        <title>Draft genome sequences of three monokaryotic isolates of the white-rot basidiomycete fungus Dichomitus squalens.</title>
        <authorList>
            <consortium name="DOE Joint Genome Institute"/>
            <person name="Lopez S.C."/>
            <person name="Andreopoulos B."/>
            <person name="Pangilinan J."/>
            <person name="Lipzen A."/>
            <person name="Riley R."/>
            <person name="Ahrendt S."/>
            <person name="Ng V."/>
            <person name="Barry K."/>
            <person name="Daum C."/>
            <person name="Grigoriev I.V."/>
            <person name="Hilden K.S."/>
            <person name="Makela M.R."/>
            <person name="de Vries R.P."/>
        </authorList>
    </citation>
    <scope>NUCLEOTIDE SEQUENCE [LARGE SCALE GENOMIC DNA]</scope>
    <source>
        <strain evidence="2">OM18370.1</strain>
    </source>
</reference>
<feature type="compositionally biased region" description="Polar residues" evidence="1">
    <location>
        <begin position="33"/>
        <end position="42"/>
    </location>
</feature>
<feature type="compositionally biased region" description="Basic and acidic residues" evidence="1">
    <location>
        <begin position="107"/>
        <end position="120"/>
    </location>
</feature>
<dbReference type="EMBL" id="ML143396">
    <property type="protein sequence ID" value="TBU32057.1"/>
    <property type="molecule type" value="Genomic_DNA"/>
</dbReference>
<feature type="region of interest" description="Disordered" evidence="1">
    <location>
        <begin position="11"/>
        <end position="63"/>
    </location>
</feature>
<evidence type="ECO:0000313" key="2">
    <source>
        <dbReference type="EMBL" id="TBU32057.1"/>
    </source>
</evidence>
<dbReference type="OrthoDB" id="27934at2759"/>
<feature type="region of interest" description="Disordered" evidence="1">
    <location>
        <begin position="165"/>
        <end position="272"/>
    </location>
</feature>
<feature type="compositionally biased region" description="Low complexity" evidence="1">
    <location>
        <begin position="348"/>
        <end position="366"/>
    </location>
</feature>
<dbReference type="AlphaFoldDB" id="A0A4Q9MX74"/>
<evidence type="ECO:0000256" key="1">
    <source>
        <dbReference type="SAM" id="MobiDB-lite"/>
    </source>
</evidence>